<gene>
    <name evidence="6" type="ORF">UY17_C0014G0001</name>
</gene>
<evidence type="ECO:0000256" key="2">
    <source>
        <dbReference type="ARBA" id="ARBA00023027"/>
    </source>
</evidence>
<dbReference type="PIRSF" id="PIRSF000103">
    <property type="entry name" value="HIBADH"/>
    <property type="match status" value="1"/>
</dbReference>
<proteinExistence type="predicted"/>
<dbReference type="GO" id="GO:0050661">
    <property type="term" value="F:NADP binding"/>
    <property type="evidence" value="ECO:0007669"/>
    <property type="project" value="InterPro"/>
</dbReference>
<evidence type="ECO:0000259" key="4">
    <source>
        <dbReference type="Pfam" id="PF03446"/>
    </source>
</evidence>
<dbReference type="EMBL" id="LCOZ01000014">
    <property type="protein sequence ID" value="KKU87563.1"/>
    <property type="molecule type" value="Genomic_DNA"/>
</dbReference>
<dbReference type="SUPFAM" id="SSF48179">
    <property type="entry name" value="6-phosphogluconate dehydrogenase C-terminal domain-like"/>
    <property type="match status" value="1"/>
</dbReference>
<dbReference type="InterPro" id="IPR008927">
    <property type="entry name" value="6-PGluconate_DH-like_C_sf"/>
</dbReference>
<dbReference type="SUPFAM" id="SSF51735">
    <property type="entry name" value="NAD(P)-binding Rossmann-fold domains"/>
    <property type="match status" value="1"/>
</dbReference>
<keyword evidence="2" id="KW-0520">NAD</keyword>
<dbReference type="Pfam" id="PF03446">
    <property type="entry name" value="NAD_binding_2"/>
    <property type="match status" value="1"/>
</dbReference>
<reference evidence="6 7" key="1">
    <citation type="journal article" date="2015" name="Nature">
        <title>rRNA introns, odd ribosomes, and small enigmatic genomes across a large radiation of phyla.</title>
        <authorList>
            <person name="Brown C.T."/>
            <person name="Hug L.A."/>
            <person name="Thomas B.C."/>
            <person name="Sharon I."/>
            <person name="Castelle C.J."/>
            <person name="Singh A."/>
            <person name="Wilkins M.J."/>
            <person name="Williams K.H."/>
            <person name="Banfield J.F."/>
        </authorList>
    </citation>
    <scope>NUCLEOTIDE SEQUENCE [LARGE SCALE GENOMIC DNA]</scope>
</reference>
<evidence type="ECO:0000256" key="1">
    <source>
        <dbReference type="ARBA" id="ARBA00023002"/>
    </source>
</evidence>
<dbReference type="InterPro" id="IPR015815">
    <property type="entry name" value="HIBADH-related"/>
</dbReference>
<keyword evidence="1" id="KW-0560">Oxidoreductase</keyword>
<dbReference type="InterPro" id="IPR036291">
    <property type="entry name" value="NAD(P)-bd_dom_sf"/>
</dbReference>
<dbReference type="GO" id="GO:0016491">
    <property type="term" value="F:oxidoreductase activity"/>
    <property type="evidence" value="ECO:0007669"/>
    <property type="project" value="UniProtKB-KW"/>
</dbReference>
<comment type="caution">
    <text evidence="6">The sequence shown here is derived from an EMBL/GenBank/DDBJ whole genome shotgun (WGS) entry which is preliminary data.</text>
</comment>
<dbReference type="InterPro" id="IPR029154">
    <property type="entry name" value="HIBADH-like_NADP-bd"/>
</dbReference>
<evidence type="ECO:0000259" key="5">
    <source>
        <dbReference type="Pfam" id="PF14833"/>
    </source>
</evidence>
<feature type="active site" evidence="3">
    <location>
        <position position="171"/>
    </location>
</feature>
<name>A0A0G1WB65_9BACT</name>
<evidence type="ECO:0008006" key="8">
    <source>
        <dbReference type="Google" id="ProtNLM"/>
    </source>
</evidence>
<evidence type="ECO:0000313" key="7">
    <source>
        <dbReference type="Proteomes" id="UP000034772"/>
    </source>
</evidence>
<evidence type="ECO:0000256" key="3">
    <source>
        <dbReference type="PIRSR" id="PIRSR000103-1"/>
    </source>
</evidence>
<sequence length="281" mass="30634">MKSVAIIGTGIMGSGMAVNFLKQGHRVFVWNRTKSKLKPLISLGASAVSSPKEAAVKAEIVFDVTANDRSSQSVWLGSRGILAGAGYKKYLIASGTFSANWIDKLAKICQQKKLTFFDMPMTGGRIGAETGAMILLVGGSQQKLKTIYKDLSSIAKKIAYFGKGGSGIRFKLVLNMIQSVHIVALGEALKLGKKSGLNLKTVGDYLSVQPGGVVTNLAWRDYQTEPKPINFSIKWITKDLNYAKQLAKNLPLPLLAQVYKKYLKALKKKHGQKDWTAINKI</sequence>
<dbReference type="InterPro" id="IPR006115">
    <property type="entry name" value="6PGDH_NADP-bd"/>
</dbReference>
<dbReference type="Pfam" id="PF14833">
    <property type="entry name" value="NAD_binding_11"/>
    <property type="match status" value="1"/>
</dbReference>
<dbReference type="PANTHER" id="PTHR43060">
    <property type="entry name" value="3-HYDROXYISOBUTYRATE DEHYDROGENASE-LIKE 1, MITOCHONDRIAL-RELATED"/>
    <property type="match status" value="1"/>
</dbReference>
<dbReference type="GO" id="GO:0051287">
    <property type="term" value="F:NAD binding"/>
    <property type="evidence" value="ECO:0007669"/>
    <property type="project" value="InterPro"/>
</dbReference>
<dbReference type="Proteomes" id="UP000034772">
    <property type="component" value="Unassembled WGS sequence"/>
</dbReference>
<feature type="domain" description="3-hydroxyisobutyrate dehydrogenase-like NAD-binding" evidence="5">
    <location>
        <begin position="165"/>
        <end position="279"/>
    </location>
</feature>
<dbReference type="Gene3D" id="3.40.50.720">
    <property type="entry name" value="NAD(P)-binding Rossmann-like Domain"/>
    <property type="match status" value="1"/>
</dbReference>
<dbReference type="AlphaFoldDB" id="A0A0G1WB65"/>
<evidence type="ECO:0000313" key="6">
    <source>
        <dbReference type="EMBL" id="KKU87563.1"/>
    </source>
</evidence>
<dbReference type="PANTHER" id="PTHR43060:SF15">
    <property type="entry name" value="3-HYDROXYISOBUTYRATE DEHYDROGENASE-LIKE 1, MITOCHONDRIAL-RELATED"/>
    <property type="match status" value="1"/>
</dbReference>
<dbReference type="Gene3D" id="1.10.1040.10">
    <property type="entry name" value="N-(1-d-carboxylethyl)-l-norvaline Dehydrogenase, domain 2"/>
    <property type="match status" value="1"/>
</dbReference>
<organism evidence="6 7">
    <name type="scientific">Candidatus Beckwithbacteria bacterium GW2011_GWC2_47_9</name>
    <dbReference type="NCBI Taxonomy" id="1618373"/>
    <lineage>
        <taxon>Bacteria</taxon>
        <taxon>Candidatus Beckwithiibacteriota</taxon>
    </lineage>
</organism>
<feature type="domain" description="6-phosphogluconate dehydrogenase NADP-binding" evidence="4">
    <location>
        <begin position="4"/>
        <end position="162"/>
    </location>
</feature>
<dbReference type="InterPro" id="IPR013328">
    <property type="entry name" value="6PGD_dom2"/>
</dbReference>
<protein>
    <recommendedName>
        <fullName evidence="8">3-hydroxyisobutyrate dehydrogenase</fullName>
    </recommendedName>
</protein>
<accession>A0A0G1WB65</accession>